<dbReference type="EMBL" id="JBHSJC010000002">
    <property type="protein sequence ID" value="MFC4830428.1"/>
    <property type="molecule type" value="Genomic_DNA"/>
</dbReference>
<protein>
    <recommendedName>
        <fullName evidence="3">DNA-binding protein</fullName>
    </recommendedName>
</protein>
<dbReference type="Proteomes" id="UP001595960">
    <property type="component" value="Unassembled WGS sequence"/>
</dbReference>
<evidence type="ECO:0000313" key="1">
    <source>
        <dbReference type="EMBL" id="MFC4830428.1"/>
    </source>
</evidence>
<reference evidence="2" key="1">
    <citation type="journal article" date="2019" name="Int. J. Syst. Evol. Microbiol.">
        <title>The Global Catalogue of Microorganisms (GCM) 10K type strain sequencing project: providing services to taxonomists for standard genome sequencing and annotation.</title>
        <authorList>
            <consortium name="The Broad Institute Genomics Platform"/>
            <consortium name="The Broad Institute Genome Sequencing Center for Infectious Disease"/>
            <person name="Wu L."/>
            <person name="Ma J."/>
        </authorList>
    </citation>
    <scope>NUCLEOTIDE SEQUENCE [LARGE SCALE GENOMIC DNA]</scope>
    <source>
        <strain evidence="2">CGMCC 1.12192</strain>
    </source>
</reference>
<gene>
    <name evidence="1" type="ORF">ACFPER_16650</name>
</gene>
<keyword evidence="2" id="KW-1185">Reference proteome</keyword>
<organism evidence="1 2">
    <name type="scientific">Agromyces aurantiacus</name>
    <dbReference type="NCBI Taxonomy" id="165814"/>
    <lineage>
        <taxon>Bacteria</taxon>
        <taxon>Bacillati</taxon>
        <taxon>Actinomycetota</taxon>
        <taxon>Actinomycetes</taxon>
        <taxon>Micrococcales</taxon>
        <taxon>Microbacteriaceae</taxon>
        <taxon>Agromyces</taxon>
    </lineage>
</organism>
<evidence type="ECO:0000313" key="2">
    <source>
        <dbReference type="Proteomes" id="UP001595960"/>
    </source>
</evidence>
<dbReference type="RefSeq" id="WP_204394122.1">
    <property type="nucleotide sequence ID" value="NZ_JAFBBW010000001.1"/>
</dbReference>
<comment type="caution">
    <text evidence="1">The sequence shown here is derived from an EMBL/GenBank/DDBJ whole genome shotgun (WGS) entry which is preliminary data.</text>
</comment>
<evidence type="ECO:0008006" key="3">
    <source>
        <dbReference type="Google" id="ProtNLM"/>
    </source>
</evidence>
<sequence length="86" mass="9910">MVRVVDRTRPSWVRLEHLGDTNSERHFRLSLEPTSTTSELADYLGVHVQATCDMRTDGRGRPKFIHLADVWLDDPDRSLVHAGWRA</sequence>
<name>A0ABV9RAX7_9MICO</name>
<proteinExistence type="predicted"/>
<accession>A0ABV9RAX7</accession>